<keyword evidence="2" id="KW-1185">Reference proteome</keyword>
<comment type="caution">
    <text evidence="1">The sequence shown here is derived from an EMBL/GenBank/DDBJ whole genome shotgun (WGS) entry which is preliminary data.</text>
</comment>
<dbReference type="EMBL" id="WSTB01000001">
    <property type="protein sequence ID" value="MWB92815.1"/>
    <property type="molecule type" value="Genomic_DNA"/>
</dbReference>
<protein>
    <submittedName>
        <fullName evidence="1">Uncharacterized protein</fullName>
    </submittedName>
</protein>
<proteinExistence type="predicted"/>
<dbReference type="Proteomes" id="UP000471501">
    <property type="component" value="Unassembled WGS sequence"/>
</dbReference>
<gene>
    <name evidence="1" type="ORF">GON26_00400</name>
</gene>
<name>A0A6I4NJQ6_9FLAO</name>
<reference evidence="1 2" key="1">
    <citation type="submission" date="2019-12" db="EMBL/GenBank/DDBJ databases">
        <authorList>
            <person name="Kim Y.S."/>
        </authorList>
    </citation>
    <scope>NUCLEOTIDE SEQUENCE [LARGE SCALE GENOMIC DNA]</scope>
    <source>
        <strain evidence="1 2">GA093</strain>
    </source>
</reference>
<organism evidence="1 2">
    <name type="scientific">Flavobacterium hydrocarbonoxydans</name>
    <dbReference type="NCBI Taxonomy" id="2683249"/>
    <lineage>
        <taxon>Bacteria</taxon>
        <taxon>Pseudomonadati</taxon>
        <taxon>Bacteroidota</taxon>
        <taxon>Flavobacteriia</taxon>
        <taxon>Flavobacteriales</taxon>
        <taxon>Flavobacteriaceae</taxon>
        <taxon>Flavobacterium</taxon>
    </lineage>
</organism>
<dbReference type="RefSeq" id="WP_160372764.1">
    <property type="nucleotide sequence ID" value="NZ_WSTB01000001.1"/>
</dbReference>
<dbReference type="AlphaFoldDB" id="A0A6I4NJQ6"/>
<evidence type="ECO:0000313" key="1">
    <source>
        <dbReference type="EMBL" id="MWB92815.1"/>
    </source>
</evidence>
<evidence type="ECO:0000313" key="2">
    <source>
        <dbReference type="Proteomes" id="UP000471501"/>
    </source>
</evidence>
<accession>A0A6I4NJQ6</accession>
<sequence>MRNIITDTNIWYSITNEEIADLFEKGYRLVISSIILNEIYTSRNLYLNLKSFEAVKVAMSNILKNQNYIKFIDLNPLEFILSNIDPQIEPSTNSKFFLDRFKEILNANFGTLTDKDIHRGDISGLTTFINETSVKYKEEIKTNSINFKSCETIKSTESLIKIYVNDNLQQLNKGLPILVDLDYDKNGFFIIAFDELLRELSRSEQKLVDNDWVDIFNMAYVGKNDLYWTKEKSKQRLANNSKTEHFLYENSYS</sequence>